<sequence length="119" mass="13396">MHLNAFLLLEERTSDKDTRRDCRLNCVSESEIQPRKVFIGNTLALHRDHSVPEPFQNTEYQPGVSDDARMLSHLSHALGCDAQHVSDVRKQNNAHDLVLSVPTDSQGLSRSTSSGRSEW</sequence>
<organism evidence="2 3">
    <name type="scientific">Solea senegalensis</name>
    <name type="common">Senegalese sole</name>
    <dbReference type="NCBI Taxonomy" id="28829"/>
    <lineage>
        <taxon>Eukaryota</taxon>
        <taxon>Metazoa</taxon>
        <taxon>Chordata</taxon>
        <taxon>Craniata</taxon>
        <taxon>Vertebrata</taxon>
        <taxon>Euteleostomi</taxon>
        <taxon>Actinopterygii</taxon>
        <taxon>Neopterygii</taxon>
        <taxon>Teleostei</taxon>
        <taxon>Neoteleostei</taxon>
        <taxon>Acanthomorphata</taxon>
        <taxon>Carangaria</taxon>
        <taxon>Pleuronectiformes</taxon>
        <taxon>Pleuronectoidei</taxon>
        <taxon>Soleidae</taxon>
        <taxon>Solea</taxon>
    </lineage>
</organism>
<keyword evidence="3" id="KW-1185">Reference proteome</keyword>
<name>A0AAV6QY83_SOLSE</name>
<comment type="caution">
    <text evidence="2">The sequence shown here is derived from an EMBL/GenBank/DDBJ whole genome shotgun (WGS) entry which is preliminary data.</text>
</comment>
<reference evidence="2 3" key="1">
    <citation type="journal article" date="2021" name="Sci. Rep.">
        <title>Chromosome anchoring in Senegalese sole (Solea senegalensis) reveals sex-associated markers and genome rearrangements in flatfish.</title>
        <authorList>
            <person name="Guerrero-Cozar I."/>
            <person name="Gomez-Garrido J."/>
            <person name="Berbel C."/>
            <person name="Martinez-Blanch J.F."/>
            <person name="Alioto T."/>
            <person name="Claros M.G."/>
            <person name="Gagnaire P.A."/>
            <person name="Manchado M."/>
        </authorList>
    </citation>
    <scope>NUCLEOTIDE SEQUENCE [LARGE SCALE GENOMIC DNA]</scope>
    <source>
        <strain evidence="2">Sse05_10M</strain>
    </source>
</reference>
<accession>A0AAV6QY83</accession>
<feature type="region of interest" description="Disordered" evidence="1">
    <location>
        <begin position="96"/>
        <end position="119"/>
    </location>
</feature>
<evidence type="ECO:0000313" key="2">
    <source>
        <dbReference type="EMBL" id="KAG7498051.1"/>
    </source>
</evidence>
<dbReference type="EMBL" id="JAGKHQ010000015">
    <property type="protein sequence ID" value="KAG7498051.1"/>
    <property type="molecule type" value="Genomic_DNA"/>
</dbReference>
<dbReference type="Proteomes" id="UP000693946">
    <property type="component" value="Linkage Group LG3"/>
</dbReference>
<gene>
    <name evidence="2" type="ORF">JOB18_047930</name>
</gene>
<proteinExistence type="predicted"/>
<evidence type="ECO:0000256" key="1">
    <source>
        <dbReference type="SAM" id="MobiDB-lite"/>
    </source>
</evidence>
<protein>
    <submittedName>
        <fullName evidence="2">Uncharacterized protein</fullName>
    </submittedName>
</protein>
<dbReference type="AlphaFoldDB" id="A0AAV6QY83"/>
<feature type="compositionally biased region" description="Polar residues" evidence="1">
    <location>
        <begin position="102"/>
        <end position="119"/>
    </location>
</feature>
<evidence type="ECO:0000313" key="3">
    <source>
        <dbReference type="Proteomes" id="UP000693946"/>
    </source>
</evidence>